<dbReference type="AlphaFoldDB" id="A0A0A9CKK7"/>
<feature type="domain" description="APO" evidence="1">
    <location>
        <begin position="78"/>
        <end position="173"/>
    </location>
</feature>
<dbReference type="GO" id="GO:0003723">
    <property type="term" value="F:RNA binding"/>
    <property type="evidence" value="ECO:0007669"/>
    <property type="project" value="InterPro"/>
</dbReference>
<organism evidence="2">
    <name type="scientific">Arundo donax</name>
    <name type="common">Giant reed</name>
    <name type="synonym">Donax arundinaceus</name>
    <dbReference type="NCBI Taxonomy" id="35708"/>
    <lineage>
        <taxon>Eukaryota</taxon>
        <taxon>Viridiplantae</taxon>
        <taxon>Streptophyta</taxon>
        <taxon>Embryophyta</taxon>
        <taxon>Tracheophyta</taxon>
        <taxon>Spermatophyta</taxon>
        <taxon>Magnoliopsida</taxon>
        <taxon>Liliopsida</taxon>
        <taxon>Poales</taxon>
        <taxon>Poaceae</taxon>
        <taxon>PACMAD clade</taxon>
        <taxon>Arundinoideae</taxon>
        <taxon>Arundineae</taxon>
        <taxon>Arundo</taxon>
    </lineage>
</organism>
<accession>A0A0A9CKK7</accession>
<reference evidence="2" key="1">
    <citation type="submission" date="2014-09" db="EMBL/GenBank/DDBJ databases">
        <authorList>
            <person name="Magalhaes I.L.F."/>
            <person name="Oliveira U."/>
            <person name="Santos F.R."/>
            <person name="Vidigal T.H.D.A."/>
            <person name="Brescovit A.D."/>
            <person name="Santos A.J."/>
        </authorList>
    </citation>
    <scope>NUCLEOTIDE SEQUENCE</scope>
    <source>
        <tissue evidence="2">Shoot tissue taken approximately 20 cm above the soil surface</tissue>
    </source>
</reference>
<reference evidence="2" key="2">
    <citation type="journal article" date="2015" name="Data Brief">
        <title>Shoot transcriptome of the giant reed, Arundo donax.</title>
        <authorList>
            <person name="Barrero R.A."/>
            <person name="Guerrero F.D."/>
            <person name="Moolhuijzen P."/>
            <person name="Goolsby J.A."/>
            <person name="Tidwell J."/>
            <person name="Bellgard S.E."/>
            <person name="Bellgard M.I."/>
        </authorList>
    </citation>
    <scope>NUCLEOTIDE SEQUENCE</scope>
    <source>
        <tissue evidence="2">Shoot tissue taken approximately 20 cm above the soil surface</tissue>
    </source>
</reference>
<dbReference type="InterPro" id="IPR023342">
    <property type="entry name" value="APO_dom"/>
</dbReference>
<proteinExistence type="predicted"/>
<evidence type="ECO:0000259" key="1">
    <source>
        <dbReference type="Pfam" id="PF05634"/>
    </source>
</evidence>
<name>A0A0A9CKK7_ARUDO</name>
<dbReference type="Pfam" id="PF05634">
    <property type="entry name" value="APO_RNA-bind"/>
    <property type="match status" value="1"/>
</dbReference>
<evidence type="ECO:0000313" key="2">
    <source>
        <dbReference type="EMBL" id="JAD76086.1"/>
    </source>
</evidence>
<sequence>MREALAMRPSTSPSALLPPPTCSSRLPQLCSFAGLRWSAPRFRVKEQADAVVGVSKGAPGCSVRLGVPASNVSQHRQRANVIRNDHAQNADLPRKYSKREKKPFPIPVLELRRRAKARMKAAEGKPRQPMPPPKNGMLVHRLIPVAYRVYNARILLINHLRRLMKVVPVKGCK</sequence>
<protein>
    <recommendedName>
        <fullName evidence="1">APO domain-containing protein</fullName>
    </recommendedName>
</protein>
<dbReference type="EMBL" id="GBRH01221809">
    <property type="protein sequence ID" value="JAD76086.1"/>
    <property type="molecule type" value="Transcribed_RNA"/>
</dbReference>